<evidence type="ECO:0000313" key="1">
    <source>
        <dbReference type="EMBL" id="GGF40301.1"/>
    </source>
</evidence>
<accession>A0A917F1W8</accession>
<sequence>MTIELSPRALAPSVTNSVSLAGTGSLANTTLPGRTLSDAPHASDIRISILSDHEWRICDRRIPETNAESVLGYIEKTGGFFEVMRLTATRNLLYYADFEHAVESFSSTVAPVAVGRVS</sequence>
<name>A0A917F1W8_9MICO</name>
<dbReference type="EMBL" id="BMGP01000007">
    <property type="protein sequence ID" value="GGF40301.1"/>
    <property type="molecule type" value="Genomic_DNA"/>
</dbReference>
<dbReference type="AlphaFoldDB" id="A0A917F1W8"/>
<reference evidence="1 2" key="1">
    <citation type="journal article" date="2014" name="Int. J. Syst. Evol. Microbiol.">
        <title>Complete genome sequence of Corynebacterium casei LMG S-19264T (=DSM 44701T), isolated from a smear-ripened cheese.</title>
        <authorList>
            <consortium name="US DOE Joint Genome Institute (JGI-PGF)"/>
            <person name="Walter F."/>
            <person name="Albersmeier A."/>
            <person name="Kalinowski J."/>
            <person name="Ruckert C."/>
        </authorList>
    </citation>
    <scope>NUCLEOTIDE SEQUENCE [LARGE SCALE GENOMIC DNA]</scope>
    <source>
        <strain evidence="1 2">CGMCC 1.12976</strain>
    </source>
</reference>
<gene>
    <name evidence="1" type="ORF">GCM10011399_36380</name>
</gene>
<dbReference type="RefSeq" id="WP_229715521.1">
    <property type="nucleotide sequence ID" value="NZ_BMGP01000007.1"/>
</dbReference>
<proteinExistence type="predicted"/>
<dbReference type="Proteomes" id="UP000598775">
    <property type="component" value="Unassembled WGS sequence"/>
</dbReference>
<organism evidence="1 2">
    <name type="scientific">Subtercola lobariae</name>
    <dbReference type="NCBI Taxonomy" id="1588641"/>
    <lineage>
        <taxon>Bacteria</taxon>
        <taxon>Bacillati</taxon>
        <taxon>Actinomycetota</taxon>
        <taxon>Actinomycetes</taxon>
        <taxon>Micrococcales</taxon>
        <taxon>Microbacteriaceae</taxon>
        <taxon>Subtercola</taxon>
    </lineage>
</organism>
<comment type="caution">
    <text evidence="1">The sequence shown here is derived from an EMBL/GenBank/DDBJ whole genome shotgun (WGS) entry which is preliminary data.</text>
</comment>
<evidence type="ECO:0000313" key="2">
    <source>
        <dbReference type="Proteomes" id="UP000598775"/>
    </source>
</evidence>
<keyword evidence="2" id="KW-1185">Reference proteome</keyword>
<protein>
    <submittedName>
        <fullName evidence="1">Uncharacterized protein</fullName>
    </submittedName>
</protein>